<sequence>MYSQSIVDIKTFIEGYRAFNHRFEAQHWQHDQLAYTKLLTGWRVMQTMAAHIERHTAADYNVFYVMKNMGASEVKLHSPFLADLLNVKGQHKQGDLFYREFIKLLGLPESKYLPKDTYWFDVQTEAASGTGGIDILITYNSGVEKFAIAIENKIYAGDQERQLERYHEYLVREYGHDFTLVYLTIDGRKPSYFSASREFLSTNSIPCISYRLHIEEMLRNTTPLISPPHVRFIIQQYLQVCQDL</sequence>
<dbReference type="Proteomes" id="UP001501153">
    <property type="component" value="Unassembled WGS sequence"/>
</dbReference>
<evidence type="ECO:0000313" key="2">
    <source>
        <dbReference type="Proteomes" id="UP001501153"/>
    </source>
</evidence>
<gene>
    <name evidence="1" type="ORF">GCM10023185_29110</name>
</gene>
<name>A0ABP8ILG4_9BACT</name>
<comment type="caution">
    <text evidence="1">The sequence shown here is derived from an EMBL/GenBank/DDBJ whole genome shotgun (WGS) entry which is preliminary data.</text>
</comment>
<evidence type="ECO:0000313" key="1">
    <source>
        <dbReference type="EMBL" id="GAA4361818.1"/>
    </source>
</evidence>
<keyword evidence="2" id="KW-1185">Reference proteome</keyword>
<organism evidence="1 2">
    <name type="scientific">Hymenobacter saemangeumensis</name>
    <dbReference type="NCBI Taxonomy" id="1084522"/>
    <lineage>
        <taxon>Bacteria</taxon>
        <taxon>Pseudomonadati</taxon>
        <taxon>Bacteroidota</taxon>
        <taxon>Cytophagia</taxon>
        <taxon>Cytophagales</taxon>
        <taxon>Hymenobacteraceae</taxon>
        <taxon>Hymenobacter</taxon>
    </lineage>
</organism>
<dbReference type="Pfam" id="PF14281">
    <property type="entry name" value="PDDEXK_4"/>
    <property type="match status" value="1"/>
</dbReference>
<dbReference type="EMBL" id="BAABGZ010000062">
    <property type="protein sequence ID" value="GAA4361818.1"/>
    <property type="molecule type" value="Genomic_DNA"/>
</dbReference>
<accession>A0ABP8ILG4</accession>
<dbReference type="RefSeq" id="WP_345236819.1">
    <property type="nucleotide sequence ID" value="NZ_BAABGZ010000062.1"/>
</dbReference>
<reference evidence="2" key="1">
    <citation type="journal article" date="2019" name="Int. J. Syst. Evol. Microbiol.">
        <title>The Global Catalogue of Microorganisms (GCM) 10K type strain sequencing project: providing services to taxonomists for standard genome sequencing and annotation.</title>
        <authorList>
            <consortium name="The Broad Institute Genomics Platform"/>
            <consortium name="The Broad Institute Genome Sequencing Center for Infectious Disease"/>
            <person name="Wu L."/>
            <person name="Ma J."/>
        </authorList>
    </citation>
    <scope>NUCLEOTIDE SEQUENCE [LARGE SCALE GENOMIC DNA]</scope>
    <source>
        <strain evidence="2">JCM 17923</strain>
    </source>
</reference>
<protein>
    <recommendedName>
        <fullName evidence="3">PD-(D/E)XK nuclease superfamily protein</fullName>
    </recommendedName>
</protein>
<dbReference type="InterPro" id="IPR029470">
    <property type="entry name" value="PDDEXK_4"/>
</dbReference>
<evidence type="ECO:0008006" key="3">
    <source>
        <dbReference type="Google" id="ProtNLM"/>
    </source>
</evidence>
<proteinExistence type="predicted"/>